<evidence type="ECO:0000313" key="1">
    <source>
        <dbReference type="EMBL" id="QOV87997.1"/>
    </source>
</evidence>
<dbReference type="InterPro" id="IPR027417">
    <property type="entry name" value="P-loop_NTPase"/>
</dbReference>
<dbReference type="Proteomes" id="UP000593765">
    <property type="component" value="Chromosome"/>
</dbReference>
<dbReference type="AlphaFoldDB" id="A0A7M2WR39"/>
<evidence type="ECO:0000313" key="2">
    <source>
        <dbReference type="Proteomes" id="UP000593765"/>
    </source>
</evidence>
<accession>A0A7M2WR39</accession>
<dbReference type="SUPFAM" id="SSF52540">
    <property type="entry name" value="P-loop containing nucleoside triphosphate hydrolases"/>
    <property type="match status" value="1"/>
</dbReference>
<organism evidence="1 2">
    <name type="scientific">Humisphaera borealis</name>
    <dbReference type="NCBI Taxonomy" id="2807512"/>
    <lineage>
        <taxon>Bacteria</taxon>
        <taxon>Pseudomonadati</taxon>
        <taxon>Planctomycetota</taxon>
        <taxon>Phycisphaerae</taxon>
        <taxon>Tepidisphaerales</taxon>
        <taxon>Tepidisphaeraceae</taxon>
        <taxon>Humisphaera</taxon>
    </lineage>
</organism>
<keyword evidence="2" id="KW-1185">Reference proteome</keyword>
<gene>
    <name evidence="1" type="ORF">IPV69_17205</name>
</gene>
<reference evidence="1 2" key="1">
    <citation type="submission" date="2020-10" db="EMBL/GenBank/DDBJ databases">
        <title>Wide distribution of Phycisphaera-like planctomycetes from WD2101 soil group in peatlands and genome analysis of the first cultivated representative.</title>
        <authorList>
            <person name="Dedysh S.N."/>
            <person name="Beletsky A.V."/>
            <person name="Ivanova A."/>
            <person name="Kulichevskaya I.S."/>
            <person name="Suzina N.E."/>
            <person name="Philippov D.A."/>
            <person name="Rakitin A.L."/>
            <person name="Mardanov A.V."/>
            <person name="Ravin N.V."/>
        </authorList>
    </citation>
    <scope>NUCLEOTIDE SEQUENCE [LARGE SCALE GENOMIC DNA]</scope>
    <source>
        <strain evidence="1 2">M1803</strain>
    </source>
</reference>
<protein>
    <submittedName>
        <fullName evidence="1">Uncharacterized protein</fullName>
    </submittedName>
</protein>
<sequence length="433" mass="48662">MTADIASPSSKRLPSKDDGNPLVRKVVCPHCWRTFKPEEVLWVSEHEELVGDPIVKDEPIRFLPTRFTLDGSAIDAREMVCRTLACPECHLVIPRLLLENPITFFSLVGSVGSGKSNFLAAMTWELRRVLARQFAITFADADKESNWALNRYEELLFLPDDPERLTVLEKTRTQGDLYRSVRLNGQEVQVPKPFLFSMHPAAGHPWEKHRRRAGNIVCLYDNAGEHYAVGQDTAVSPVTRHLSKAKVLMFLFDPTQDPRFREKCRPISRDPQVVEPLHTIRQESILSEAAQRVRKHTGLSTYQRHNAPLLVLVAKSDVWAPLVQADLTKEPVLPPAAGSPLSAVDMEHVERVSTLVRQLLLDVSPEIVTTAEDFCEEVLYIPVSALGVSPQKNPEAGGLVVRPKDIHPRWVTVPILYAYARWTQGLIHGAKGK</sequence>
<name>A0A7M2WR39_9BACT</name>
<dbReference type="KEGG" id="hbs:IPV69_17205"/>
<dbReference type="EMBL" id="CP063458">
    <property type="protein sequence ID" value="QOV87997.1"/>
    <property type="molecule type" value="Genomic_DNA"/>
</dbReference>
<proteinExistence type="predicted"/>
<dbReference type="RefSeq" id="WP_206290958.1">
    <property type="nucleotide sequence ID" value="NZ_CP063458.1"/>
</dbReference>